<evidence type="ECO:0000313" key="4">
    <source>
        <dbReference type="Proteomes" id="UP000594454"/>
    </source>
</evidence>
<feature type="chain" id="PRO_5030873323" evidence="2">
    <location>
        <begin position="23"/>
        <end position="457"/>
    </location>
</feature>
<sequence length="457" mass="52143">MKLVRVPVVFVCLLISIDQAFGAAIGQGECKTPRLLLVSYDGFSNDYFSRNLTPNSEAFQKEGVYVKRLRPVFPTKTFTNHFTIVTGVYPEVHGVSANEVYDRVHGELHYGAPLFEYNKDIVPIWTLNELANGTSGCMMWPGFDFPYRNTTCTYSQKFDKNVTMKARVDTVMKWFTDKSKPANFVVLYADQPDKTGHRFGTTGIEMNNHIKEVDEITGYIQEQLKLHNLTSCTNVIHLSDHGMIEVNASNVIDFSPFLENGTYKTYGTSPVLQIVPEDEGAIDEIFNRLVNASNTLGHFKVFKQPNLPERWHVKMPRFGPIVAVADLNYVFQDLYKAIEYYKKTYNQTRAGFYGVHGYDNEYPEMSGVLMAKGPSFPQGKVLDKYENIDLYNLFVKILDLPNAPRTNGSYERAVQLLEEKPTNTAAIVVAIILLLIVVACLIVFIIYRRKRYHCMWF</sequence>
<gene>
    <name evidence="3" type="ORF">HERILL_LOCUS13102</name>
</gene>
<evidence type="ECO:0000256" key="1">
    <source>
        <dbReference type="SAM" id="Phobius"/>
    </source>
</evidence>
<dbReference type="OrthoDB" id="8041563at2759"/>
<evidence type="ECO:0000313" key="3">
    <source>
        <dbReference type="EMBL" id="CAD7090634.1"/>
    </source>
</evidence>
<dbReference type="Gene3D" id="3.30.1360.180">
    <property type="match status" value="1"/>
</dbReference>
<keyword evidence="1" id="KW-0812">Transmembrane</keyword>
<reference evidence="3 4" key="1">
    <citation type="submission" date="2020-11" db="EMBL/GenBank/DDBJ databases">
        <authorList>
            <person name="Wallbank WR R."/>
            <person name="Pardo Diaz C."/>
            <person name="Kozak K."/>
            <person name="Martin S."/>
            <person name="Jiggins C."/>
            <person name="Moest M."/>
            <person name="Warren A I."/>
            <person name="Generalovic N T."/>
            <person name="Byers J.R.P. K."/>
            <person name="Montejo-Kovacevich G."/>
            <person name="Yen C E."/>
        </authorList>
    </citation>
    <scope>NUCLEOTIDE SEQUENCE [LARGE SCALE GENOMIC DNA]</scope>
</reference>
<keyword evidence="4" id="KW-1185">Reference proteome</keyword>
<dbReference type="Pfam" id="PF01663">
    <property type="entry name" value="Phosphodiest"/>
    <property type="match status" value="1"/>
</dbReference>
<dbReference type="InterPro" id="IPR002591">
    <property type="entry name" value="Phosphodiest/P_Trfase"/>
</dbReference>
<dbReference type="PANTHER" id="PTHR10151">
    <property type="entry name" value="ECTONUCLEOTIDE PYROPHOSPHATASE/PHOSPHODIESTERASE"/>
    <property type="match status" value="1"/>
</dbReference>
<dbReference type="Proteomes" id="UP000594454">
    <property type="component" value="Chromosome 5"/>
</dbReference>
<dbReference type="Gene3D" id="3.40.720.10">
    <property type="entry name" value="Alkaline Phosphatase, subunit A"/>
    <property type="match status" value="1"/>
</dbReference>
<feature type="transmembrane region" description="Helical" evidence="1">
    <location>
        <begin position="425"/>
        <end position="447"/>
    </location>
</feature>
<feature type="signal peptide" evidence="2">
    <location>
        <begin position="1"/>
        <end position="22"/>
    </location>
</feature>
<dbReference type="SUPFAM" id="SSF53649">
    <property type="entry name" value="Alkaline phosphatase-like"/>
    <property type="match status" value="1"/>
</dbReference>
<dbReference type="InterPro" id="IPR017850">
    <property type="entry name" value="Alkaline_phosphatase_core_sf"/>
</dbReference>
<keyword evidence="1" id="KW-1133">Transmembrane helix</keyword>
<dbReference type="AlphaFoldDB" id="A0A7R8YYY8"/>
<accession>A0A7R8YYY8</accession>
<keyword evidence="2" id="KW-0732">Signal</keyword>
<dbReference type="InParanoid" id="A0A7R8YYY8"/>
<dbReference type="CDD" id="cd16018">
    <property type="entry name" value="Enpp"/>
    <property type="match status" value="1"/>
</dbReference>
<protein>
    <submittedName>
        <fullName evidence="3">Uncharacterized protein</fullName>
    </submittedName>
</protein>
<name>A0A7R8YYY8_HERIL</name>
<proteinExistence type="predicted"/>
<evidence type="ECO:0000256" key="2">
    <source>
        <dbReference type="SAM" id="SignalP"/>
    </source>
</evidence>
<dbReference type="OMA" id="DEYVSRD"/>
<dbReference type="EMBL" id="LR899013">
    <property type="protein sequence ID" value="CAD7090634.1"/>
    <property type="molecule type" value="Genomic_DNA"/>
</dbReference>
<keyword evidence="1" id="KW-0472">Membrane</keyword>
<organism evidence="3 4">
    <name type="scientific">Hermetia illucens</name>
    <name type="common">Black soldier fly</name>
    <dbReference type="NCBI Taxonomy" id="343691"/>
    <lineage>
        <taxon>Eukaryota</taxon>
        <taxon>Metazoa</taxon>
        <taxon>Ecdysozoa</taxon>
        <taxon>Arthropoda</taxon>
        <taxon>Hexapoda</taxon>
        <taxon>Insecta</taxon>
        <taxon>Pterygota</taxon>
        <taxon>Neoptera</taxon>
        <taxon>Endopterygota</taxon>
        <taxon>Diptera</taxon>
        <taxon>Brachycera</taxon>
        <taxon>Stratiomyomorpha</taxon>
        <taxon>Stratiomyidae</taxon>
        <taxon>Hermetiinae</taxon>
        <taxon>Hermetia</taxon>
    </lineage>
</organism>
<dbReference type="GO" id="GO:0016787">
    <property type="term" value="F:hydrolase activity"/>
    <property type="evidence" value="ECO:0007669"/>
    <property type="project" value="UniProtKB-ARBA"/>
</dbReference>
<dbReference type="PANTHER" id="PTHR10151:SF120">
    <property type="entry name" value="BIS(5'-ADENOSYL)-TRIPHOSPHATASE"/>
    <property type="match status" value="1"/>
</dbReference>